<dbReference type="GO" id="GO:0004357">
    <property type="term" value="F:glutamate-cysteine ligase activity"/>
    <property type="evidence" value="ECO:0007669"/>
    <property type="project" value="UniProtKB-EC"/>
</dbReference>
<dbReference type="EMBL" id="SDPN01000008">
    <property type="protein sequence ID" value="RXZ72005.1"/>
    <property type="molecule type" value="Genomic_DNA"/>
</dbReference>
<proteinExistence type="inferred from homology"/>
<keyword evidence="3 5" id="KW-0067">ATP-binding</keyword>
<dbReference type="HAMAP" id="MF_01609">
    <property type="entry name" value="Glu_cys_ligase_2"/>
    <property type="match status" value="1"/>
</dbReference>
<comment type="similarity">
    <text evidence="5">Belongs to the glutamate--cysteine ligase type 2 family. YbdK subfamily.</text>
</comment>
<dbReference type="NCBIfam" id="TIGR02050">
    <property type="entry name" value="gshA_cyan_rel"/>
    <property type="match status" value="1"/>
</dbReference>
<evidence type="ECO:0000256" key="4">
    <source>
        <dbReference type="ARBA" id="ARBA00048819"/>
    </source>
</evidence>
<evidence type="ECO:0000256" key="3">
    <source>
        <dbReference type="ARBA" id="ARBA00022840"/>
    </source>
</evidence>
<comment type="caution">
    <text evidence="6">The sequence shown here is derived from an EMBL/GenBank/DDBJ whole genome shotgun (WGS) entry which is preliminary data.</text>
</comment>
<dbReference type="RefSeq" id="WP_129520078.1">
    <property type="nucleotide sequence ID" value="NZ_SDPN01000008.1"/>
</dbReference>
<dbReference type="GO" id="GO:0005524">
    <property type="term" value="F:ATP binding"/>
    <property type="evidence" value="ECO:0007669"/>
    <property type="project" value="UniProtKB-KW"/>
</dbReference>
<dbReference type="PANTHER" id="PTHR36510">
    <property type="entry name" value="GLUTAMATE--CYSTEINE LIGASE 2-RELATED"/>
    <property type="match status" value="1"/>
</dbReference>
<accession>A0A4Q2L1Q8</accession>
<dbReference type="SUPFAM" id="SSF55931">
    <property type="entry name" value="Glutamine synthetase/guanido kinase"/>
    <property type="match status" value="1"/>
</dbReference>
<name>A0A4Q2L1Q8_9MICO</name>
<dbReference type="GO" id="GO:0042398">
    <property type="term" value="P:modified amino acid biosynthetic process"/>
    <property type="evidence" value="ECO:0007669"/>
    <property type="project" value="InterPro"/>
</dbReference>
<dbReference type="EC" id="6.3.2.2" evidence="5"/>
<comment type="catalytic activity">
    <reaction evidence="4 5">
        <text>L-cysteine + L-glutamate + ATP = gamma-L-glutamyl-L-cysteine + ADP + phosphate + H(+)</text>
        <dbReference type="Rhea" id="RHEA:13285"/>
        <dbReference type="ChEBI" id="CHEBI:15378"/>
        <dbReference type="ChEBI" id="CHEBI:29985"/>
        <dbReference type="ChEBI" id="CHEBI:30616"/>
        <dbReference type="ChEBI" id="CHEBI:35235"/>
        <dbReference type="ChEBI" id="CHEBI:43474"/>
        <dbReference type="ChEBI" id="CHEBI:58173"/>
        <dbReference type="ChEBI" id="CHEBI:456216"/>
        <dbReference type="EC" id="6.3.2.2"/>
    </reaction>
</comment>
<dbReference type="InterPro" id="IPR050141">
    <property type="entry name" value="GCL_type2/YbdK_subfam"/>
</dbReference>
<protein>
    <recommendedName>
        <fullName evidence="5">Putative glutamate--cysteine ligase 2</fullName>
        <ecNumber evidence="5">6.3.2.2</ecNumber>
    </recommendedName>
    <alternativeName>
        <fullName evidence="5">Gamma-glutamylcysteine synthetase 2</fullName>
        <shortName evidence="5">GCS 2</shortName>
        <shortName evidence="5">Gamma-GCS 2</shortName>
    </alternativeName>
</protein>
<evidence type="ECO:0000313" key="7">
    <source>
        <dbReference type="Proteomes" id="UP000293865"/>
    </source>
</evidence>
<dbReference type="InterPro" id="IPR006336">
    <property type="entry name" value="GCS2"/>
</dbReference>
<comment type="function">
    <text evidence="5">ATP-dependent carboxylate-amine ligase which exhibits weak glutamate--cysteine ligase activity.</text>
</comment>
<dbReference type="InterPro" id="IPR014746">
    <property type="entry name" value="Gln_synth/guanido_kin_cat_dom"/>
</dbReference>
<keyword evidence="1 5" id="KW-0436">Ligase</keyword>
<organism evidence="6 7">
    <name type="scientific">Agromyces albus</name>
    <dbReference type="NCBI Taxonomy" id="205332"/>
    <lineage>
        <taxon>Bacteria</taxon>
        <taxon>Bacillati</taxon>
        <taxon>Actinomycetota</taxon>
        <taxon>Actinomycetes</taxon>
        <taxon>Micrococcales</taxon>
        <taxon>Microbacteriaceae</taxon>
        <taxon>Agromyces</taxon>
    </lineage>
</organism>
<sequence>MTTFGIEEEFMFLDRESLRPADVAADVFERLSASPEWHDVTHREFLASQVEHASAVFESLDDARRALLAFRREMAADAARFDVVAASVGTPPDTTPFPSITEQQRYNRIVRDLSGLIADHQMSGLHVHVGIPDREGGVIALNAARPWMPLLTAISGNSPLWRGYDTGYESWRNVQLRRWSTAGCPPSFIDADDYDRRIARLIGIGGISDRALIAWDVRLSEHLPTIEFRMADAQLDAETTILIAALCRGLVTHSLQKPSAPDAAADASAEVPPELLSAAVLHSAHVGLQAEVFDPLSGGLAPAGEAVRGFVRMLEPELSAAGDLDAVNESVSRLLHDGTGAARQRAALERDGRRALRALFDETITAE</sequence>
<dbReference type="InterPro" id="IPR011793">
    <property type="entry name" value="YbdK"/>
</dbReference>
<evidence type="ECO:0000256" key="5">
    <source>
        <dbReference type="HAMAP-Rule" id="MF_01609"/>
    </source>
</evidence>
<reference evidence="6 7" key="1">
    <citation type="submission" date="2019-01" db="EMBL/GenBank/DDBJ databases">
        <title>Agromyces.</title>
        <authorList>
            <person name="Li J."/>
        </authorList>
    </citation>
    <scope>NUCLEOTIDE SEQUENCE [LARGE SCALE GENOMIC DNA]</scope>
    <source>
        <strain evidence="6 7">DSM 15934</strain>
    </source>
</reference>
<dbReference type="PANTHER" id="PTHR36510:SF1">
    <property type="entry name" value="GLUTAMATE--CYSTEINE LIGASE 2-RELATED"/>
    <property type="match status" value="1"/>
</dbReference>
<evidence type="ECO:0000256" key="2">
    <source>
        <dbReference type="ARBA" id="ARBA00022741"/>
    </source>
</evidence>
<keyword evidence="7" id="KW-1185">Reference proteome</keyword>
<dbReference type="AlphaFoldDB" id="A0A4Q2L1Q8"/>
<evidence type="ECO:0000256" key="1">
    <source>
        <dbReference type="ARBA" id="ARBA00022598"/>
    </source>
</evidence>
<gene>
    <name evidence="6" type="ORF">ESP51_06445</name>
</gene>
<evidence type="ECO:0000313" key="6">
    <source>
        <dbReference type="EMBL" id="RXZ72005.1"/>
    </source>
</evidence>
<dbReference type="Proteomes" id="UP000293865">
    <property type="component" value="Unassembled WGS sequence"/>
</dbReference>
<dbReference type="Pfam" id="PF04107">
    <property type="entry name" value="GCS2"/>
    <property type="match status" value="1"/>
</dbReference>
<dbReference type="Gene3D" id="3.30.590.20">
    <property type="match status" value="1"/>
</dbReference>
<dbReference type="OrthoDB" id="9769628at2"/>
<keyword evidence="2 5" id="KW-0547">Nucleotide-binding</keyword>